<feature type="transmembrane region" description="Helical" evidence="1">
    <location>
        <begin position="228"/>
        <end position="254"/>
    </location>
</feature>
<evidence type="ECO:0000313" key="2">
    <source>
        <dbReference type="EMBL" id="CAG9329997.1"/>
    </source>
</evidence>
<keyword evidence="1" id="KW-0472">Membrane</keyword>
<keyword evidence="3" id="KW-1185">Reference proteome</keyword>
<keyword evidence="1" id="KW-0812">Transmembrane</keyword>
<feature type="transmembrane region" description="Helical" evidence="1">
    <location>
        <begin position="36"/>
        <end position="56"/>
    </location>
</feature>
<reference evidence="2" key="1">
    <citation type="submission" date="2021-09" db="EMBL/GenBank/DDBJ databases">
        <authorList>
            <consortium name="AG Swart"/>
            <person name="Singh M."/>
            <person name="Singh A."/>
            <person name="Seah K."/>
            <person name="Emmerich C."/>
        </authorList>
    </citation>
    <scope>NUCLEOTIDE SEQUENCE</scope>
    <source>
        <strain evidence="2">ATCC30299</strain>
    </source>
</reference>
<name>A0AAU9JZI0_9CILI</name>
<gene>
    <name evidence="2" type="ORF">BSTOLATCC_MIC50110</name>
</gene>
<proteinExistence type="predicted"/>
<dbReference type="AlphaFoldDB" id="A0AAU9JZI0"/>
<evidence type="ECO:0000256" key="1">
    <source>
        <dbReference type="SAM" id="Phobius"/>
    </source>
</evidence>
<feature type="transmembrane region" description="Helical" evidence="1">
    <location>
        <begin position="76"/>
        <end position="99"/>
    </location>
</feature>
<sequence length="364" mass="41168">MVLEPNTVNIFNSPVLSLHILGKLGGRLLLKCLNYFFKNSILIMSCTSFLFSIYFIPGLHQPYVAHVQEVFIFILWWIGLGVLSSIGLGTGLHTFILYLGPHIAKVTLVAYQCNYIPAMIPSRWNYQSFEDCPNPKSEEISFWAILLSVQLESFLWGFGTALGELPPYFLAKAARAANVKSEEIEELEHLNKKSFMDRAKEFMARSLKRHGFITILICASIPNPLFDLAGILCGHFGVSLLVFLGATIIGKAFIKVHIQLIFTIFLFSKNHIKSVLAFIESAIPALKGNLSNWLEAQQKVLRDPTSQNHSRPLINMIWEIIIILMFAFFLVSILNSLIRSEISSNNQKREIKRSQIKISLKHIS</sequence>
<keyword evidence="1" id="KW-1133">Transmembrane helix</keyword>
<dbReference type="EMBL" id="CAJZBQ010000050">
    <property type="protein sequence ID" value="CAG9329997.1"/>
    <property type="molecule type" value="Genomic_DNA"/>
</dbReference>
<evidence type="ECO:0008006" key="4">
    <source>
        <dbReference type="Google" id="ProtNLM"/>
    </source>
</evidence>
<accession>A0AAU9JZI0</accession>
<feature type="transmembrane region" description="Helical" evidence="1">
    <location>
        <begin position="314"/>
        <end position="338"/>
    </location>
</feature>
<organism evidence="2 3">
    <name type="scientific">Blepharisma stoltei</name>
    <dbReference type="NCBI Taxonomy" id="1481888"/>
    <lineage>
        <taxon>Eukaryota</taxon>
        <taxon>Sar</taxon>
        <taxon>Alveolata</taxon>
        <taxon>Ciliophora</taxon>
        <taxon>Postciliodesmatophora</taxon>
        <taxon>Heterotrichea</taxon>
        <taxon>Heterotrichida</taxon>
        <taxon>Blepharismidae</taxon>
        <taxon>Blepharisma</taxon>
    </lineage>
</organism>
<dbReference type="Proteomes" id="UP001162131">
    <property type="component" value="Unassembled WGS sequence"/>
</dbReference>
<protein>
    <recommendedName>
        <fullName evidence="4">Vacuole membrane protein 1</fullName>
    </recommendedName>
</protein>
<comment type="caution">
    <text evidence="2">The sequence shown here is derived from an EMBL/GenBank/DDBJ whole genome shotgun (WGS) entry which is preliminary data.</text>
</comment>
<evidence type="ECO:0000313" key="3">
    <source>
        <dbReference type="Proteomes" id="UP001162131"/>
    </source>
</evidence>